<evidence type="ECO:0000313" key="2">
    <source>
        <dbReference type="EMBL" id="TPX45869.1"/>
    </source>
</evidence>
<feature type="region of interest" description="Disordered" evidence="1">
    <location>
        <begin position="966"/>
        <end position="997"/>
    </location>
</feature>
<protein>
    <submittedName>
        <fullName evidence="2">Uncharacterized protein</fullName>
    </submittedName>
</protein>
<feature type="compositionally biased region" description="Acidic residues" evidence="1">
    <location>
        <begin position="931"/>
        <end position="945"/>
    </location>
</feature>
<feature type="region of interest" description="Disordered" evidence="1">
    <location>
        <begin position="1"/>
        <end position="38"/>
    </location>
</feature>
<gene>
    <name evidence="2" type="ORF">SeLEV6574_g03588</name>
</gene>
<evidence type="ECO:0000313" key="3">
    <source>
        <dbReference type="Proteomes" id="UP000320475"/>
    </source>
</evidence>
<feature type="region of interest" description="Disordered" evidence="1">
    <location>
        <begin position="53"/>
        <end position="75"/>
    </location>
</feature>
<comment type="caution">
    <text evidence="2">The sequence shown here is derived from an EMBL/GenBank/DDBJ whole genome shotgun (WGS) entry which is preliminary data.</text>
</comment>
<dbReference type="InterPro" id="IPR038752">
    <property type="entry name" value="IQCH"/>
</dbReference>
<dbReference type="PANTHER" id="PTHR14465">
    <property type="entry name" value="IQ DOMAIN-CONTAINING PROTEIN H"/>
    <property type="match status" value="1"/>
</dbReference>
<reference evidence="2 3" key="1">
    <citation type="journal article" date="2019" name="Sci. Rep.">
        <title>Comparative genomics of chytrid fungi reveal insights into the obligate biotrophic and pathogenic lifestyle of Synchytrium endobioticum.</title>
        <authorList>
            <person name="van de Vossenberg B.T.L.H."/>
            <person name="Warris S."/>
            <person name="Nguyen H.D.T."/>
            <person name="van Gent-Pelzer M.P.E."/>
            <person name="Joly D.L."/>
            <person name="van de Geest H.C."/>
            <person name="Bonants P.J.M."/>
            <person name="Smith D.S."/>
            <person name="Levesque C.A."/>
            <person name="van der Lee T.A.J."/>
        </authorList>
    </citation>
    <scope>NUCLEOTIDE SEQUENCE [LARGE SCALE GENOMIC DNA]</scope>
    <source>
        <strain evidence="2 3">LEV6574</strain>
    </source>
</reference>
<dbReference type="OrthoDB" id="2117703at2759"/>
<sequence>MPPKASSLARPPSSTRNSTGAGAPTESLESRKLTAKSATSATNLNAAAAARKKSLQNATIPPSRPVAKGSLHRPVDKKACRTLPSAELVAETGIYPHLSRCAVIPGTDLSALMPIRGKDPVKDAIQDVAKREHLVMPRPPTGLQLQSLPEMPKPVTPMGSMDVLAKDCDDTKYPRDPDGAVVKNGELVDSSPACIHMQRILSATEGYDNVLGLVLKLCREFSVHWAEVSLHKFQKLLSRPLLYPITKGDIIAILANRSDVERILLIPGQRYKGSDKRDAAALAIQRTYRMFICRSNYRELLAKREACKKISQHWNFHTIRRKTHELAQIQRAAHRKTSIELHLQFRASWNDIKTKPKLVVHIPSLSCPPNQREKYGKIDTWYWQQTSRLVEFLLDPQVQLLYLVPPGLVHNNPVQSFLDSLGSPIPLNLPKQFESRVRVLQPENGHLLPGQSGCLTSMLMISPWALQEVRAMRAMVGAAYVVTGICGSGYVGGLVTEAEVLSSVLRIPLYSHPVLHHMLTGEPSAQAQVLDICDLPKQPSQAGSNYVTCHFEVTADGHVALVGTTETLHDVQKNILGYRIPQTLADELQVVAAGERVARKYYEATSYAGVFSVEFLVDDGYICVARVFCHHTSSLHALRRFVSCTGTRIDQTTSTPLFDRNKARSPDLHYLSKSPFMVVESVIAAAGMTSETGRDDEPRCGIVIEGAVHPNLRVMSRIALRTICHESGVWFDSLWRVGTLFPDSKVSEKTSLSLICSGYSHSFAAITAIQTLVIASKSVQLPTLPPSTGNFKTICDILACTAQPLPASLDVASCKTVLNELESSMASFLPPDLFEPKIPSLPPKIRDKYTAIYLEPPISRISPVTAALLEASIPSDSLSPRFFVEPPPIEYDYGEFKTVVGEGPEAYLKALKTSIAVADGRQIAEDVPEQKEDEEKEGDEDEDEEVIVDAETTQLGENWTKLVAKRQQSIGRRPGSVEGHPDSVGSRPASATEKRPDSGALLAAAADDNKGGSGTRRVKGVIKGLFVAQNLAMMFKNATSPNKDIASSRVRNPSKLDDK</sequence>
<dbReference type="AlphaFoldDB" id="A0A507D2Z2"/>
<proteinExistence type="predicted"/>
<organism evidence="2 3">
    <name type="scientific">Synchytrium endobioticum</name>
    <dbReference type="NCBI Taxonomy" id="286115"/>
    <lineage>
        <taxon>Eukaryota</taxon>
        <taxon>Fungi</taxon>
        <taxon>Fungi incertae sedis</taxon>
        <taxon>Chytridiomycota</taxon>
        <taxon>Chytridiomycota incertae sedis</taxon>
        <taxon>Chytridiomycetes</taxon>
        <taxon>Synchytriales</taxon>
        <taxon>Synchytriaceae</taxon>
        <taxon>Synchytrium</taxon>
    </lineage>
</organism>
<accession>A0A507D2Z2</accession>
<dbReference type="PANTHER" id="PTHR14465:SF0">
    <property type="entry name" value="IQ DOMAIN-CONTAINING PROTEIN H"/>
    <property type="match status" value="1"/>
</dbReference>
<dbReference type="VEuPathDB" id="FungiDB:SeMB42_g02482"/>
<dbReference type="PROSITE" id="PS50096">
    <property type="entry name" value="IQ"/>
    <property type="match status" value="1"/>
</dbReference>
<name>A0A507D2Z2_9FUNG</name>
<dbReference type="Proteomes" id="UP000320475">
    <property type="component" value="Unassembled WGS sequence"/>
</dbReference>
<feature type="region of interest" description="Disordered" evidence="1">
    <location>
        <begin position="922"/>
        <end position="945"/>
    </location>
</feature>
<dbReference type="EMBL" id="QEAM01000125">
    <property type="protein sequence ID" value="TPX45869.1"/>
    <property type="molecule type" value="Genomic_DNA"/>
</dbReference>
<feature type="region of interest" description="Disordered" evidence="1">
    <location>
        <begin position="1037"/>
        <end position="1059"/>
    </location>
</feature>
<evidence type="ECO:0000256" key="1">
    <source>
        <dbReference type="SAM" id="MobiDB-lite"/>
    </source>
</evidence>